<evidence type="ECO:0000256" key="9">
    <source>
        <dbReference type="ARBA" id="ARBA00022691"/>
    </source>
</evidence>
<evidence type="ECO:0000256" key="10">
    <source>
        <dbReference type="ARBA" id="ARBA00022695"/>
    </source>
</evidence>
<comment type="catalytic activity">
    <reaction evidence="24">
        <text>a 5'-end (5'-triphosphoguanosine)-adenylyl-adenylyl-cytidylyl-adenosine in mRNA + S-adenosyl-L-methionine = a 5'-end (5'-triphosphoguanosine)-(2'-O-methyladenylyl)-adenylyl-cytidylyl-adenosine in mRNA + S-adenosyl-L-homocysteine + H(+)</text>
        <dbReference type="Rhea" id="RHEA:65380"/>
        <dbReference type="Rhea" id="RHEA-COMP:16797"/>
        <dbReference type="Rhea" id="RHEA-COMP:16801"/>
        <dbReference type="ChEBI" id="CHEBI:15378"/>
        <dbReference type="ChEBI" id="CHEBI:57856"/>
        <dbReference type="ChEBI" id="CHEBI:59789"/>
        <dbReference type="ChEBI" id="CHEBI:156482"/>
        <dbReference type="ChEBI" id="CHEBI:156484"/>
    </reaction>
</comment>
<evidence type="ECO:0000256" key="8">
    <source>
        <dbReference type="ARBA" id="ARBA00022679"/>
    </source>
</evidence>
<evidence type="ECO:0000256" key="5">
    <source>
        <dbReference type="ARBA" id="ARBA00022484"/>
    </source>
</evidence>
<keyword evidence="8" id="KW-0808">Transferase</keyword>
<keyword evidence="29" id="KW-1185">Reference proteome</keyword>
<evidence type="ECO:0000313" key="29">
    <source>
        <dbReference type="Proteomes" id="UP000164342"/>
    </source>
</evidence>
<comment type="catalytic activity">
    <reaction evidence="25">
        <text>a 5'-end (5'-triphosphoguanosine)-adenylyl-adenylyl-cytidylyl-adenosine in mRNA + 2 S-adenosyl-L-methionine = a 5'-end (N(7)-methyl 5'-triphosphoguanosine)-(2'-O-methyladenylyl)-adenylyl-cytidylyl-adenosine in mRNA + 2 S-adenosyl-L-homocysteine + H(+)</text>
        <dbReference type="Rhea" id="RHEA:65376"/>
        <dbReference type="Rhea" id="RHEA-COMP:16797"/>
        <dbReference type="Rhea" id="RHEA-COMP:16798"/>
        <dbReference type="ChEBI" id="CHEBI:15378"/>
        <dbReference type="ChEBI" id="CHEBI:57856"/>
        <dbReference type="ChEBI" id="CHEBI:59789"/>
        <dbReference type="ChEBI" id="CHEBI:156483"/>
        <dbReference type="ChEBI" id="CHEBI:156484"/>
        <dbReference type="EC" id="2.1.1.375"/>
    </reaction>
</comment>
<keyword evidence="6" id="KW-0489">Methyltransferase</keyword>
<keyword evidence="9" id="KW-0949">S-adenosyl-L-methionine</keyword>
<keyword evidence="5" id="KW-0696">RNA-directed RNA polymerase</keyword>
<evidence type="ECO:0000256" key="17">
    <source>
        <dbReference type="ARBA" id="ARBA00023200"/>
    </source>
</evidence>
<evidence type="ECO:0000256" key="20">
    <source>
        <dbReference type="ARBA" id="ARBA00024499"/>
    </source>
</evidence>
<dbReference type="GO" id="GO:0003924">
    <property type="term" value="F:GTPase activity"/>
    <property type="evidence" value="ECO:0007669"/>
    <property type="project" value="RHEA"/>
</dbReference>
<evidence type="ECO:0000256" key="19">
    <source>
        <dbReference type="ARBA" id="ARBA00024494"/>
    </source>
</evidence>
<dbReference type="GO" id="GO:0003968">
    <property type="term" value="F:RNA-directed RNA polymerase activity"/>
    <property type="evidence" value="ECO:0007669"/>
    <property type="project" value="UniProtKB-KW"/>
</dbReference>
<evidence type="ECO:0000256" key="16">
    <source>
        <dbReference type="ARBA" id="ARBA00023042"/>
    </source>
</evidence>
<keyword evidence="11" id="KW-0547">Nucleotide-binding</keyword>
<reference evidence="28 29" key="1">
    <citation type="journal article" date="2015" name="Virology">
        <title>Characterization of the complete genome of Barley yellow striate mosaic virus reveals a nested gene encoding a small hydrophobic protein.</title>
        <authorList>
            <person name="Yan T."/>
            <person name="Zhu J.R."/>
            <person name="Di D."/>
            <person name="Gao Q."/>
            <person name="Zhang Y."/>
            <person name="Zhang A."/>
            <person name="Yan C."/>
            <person name="Miao H."/>
            <person name="Wang X.B."/>
        </authorList>
    </citation>
    <scope>NUCLEOTIDE SEQUENCE [LARGE SCALE GENOMIC DNA]</scope>
    <source>
        <strain evidence="28">Hebei</strain>
    </source>
</reference>
<dbReference type="GO" id="GO:0044423">
    <property type="term" value="C:virion component"/>
    <property type="evidence" value="ECO:0007669"/>
    <property type="project" value="UniProtKB-KW"/>
</dbReference>
<feature type="domain" description="RdRp catalytic" evidence="27">
    <location>
        <begin position="558"/>
        <end position="745"/>
    </location>
</feature>
<evidence type="ECO:0000256" key="1">
    <source>
        <dbReference type="ARBA" id="ARBA00004192"/>
    </source>
</evidence>
<evidence type="ECO:0000256" key="2">
    <source>
        <dbReference type="ARBA" id="ARBA00004328"/>
    </source>
</evidence>
<evidence type="ECO:0000313" key="28">
    <source>
        <dbReference type="EMBL" id="AJP67524.1"/>
    </source>
</evidence>
<dbReference type="EC" id="2.7.7.88" evidence="4"/>
<dbReference type="GeneID" id="26122904"/>
<dbReference type="RefSeq" id="YP_009177231.1">
    <property type="nucleotide sequence ID" value="NC_028244.1"/>
</dbReference>
<organism evidence="28 29">
    <name type="scientific">Cytorhabdovirus hordei</name>
    <dbReference type="NCBI Taxonomy" id="1985699"/>
    <lineage>
        <taxon>Viruses</taxon>
        <taxon>Riboviria</taxon>
        <taxon>Orthornavirae</taxon>
        <taxon>Negarnaviricota</taxon>
        <taxon>Haploviricotina</taxon>
        <taxon>Monjiviricetes</taxon>
        <taxon>Mononegavirales</taxon>
        <taxon>Rhabdoviridae</taxon>
        <taxon>Betarhabdovirinae</taxon>
        <taxon>Betacytorhabdovirus</taxon>
        <taxon>Betacytorhabdovirus hordei</taxon>
    </lineage>
</organism>
<dbReference type="GO" id="GO:0005524">
    <property type="term" value="F:ATP binding"/>
    <property type="evidence" value="ECO:0007669"/>
    <property type="project" value="UniProtKB-KW"/>
</dbReference>
<dbReference type="InterPro" id="IPR039736">
    <property type="entry name" value="L_poly_C"/>
</dbReference>
<keyword evidence="18" id="KW-0511">Multifunctional enzyme</keyword>
<keyword evidence="15" id="KW-0693">Viral RNA replication</keyword>
<evidence type="ECO:0000256" key="13">
    <source>
        <dbReference type="ARBA" id="ARBA00022840"/>
    </source>
</evidence>
<dbReference type="GO" id="GO:0030430">
    <property type="term" value="C:host cell cytoplasm"/>
    <property type="evidence" value="ECO:0007669"/>
    <property type="project" value="UniProtKB-SubCell"/>
</dbReference>
<dbReference type="InterPro" id="IPR014023">
    <property type="entry name" value="Mononeg_RNA_pol_cat"/>
</dbReference>
<comment type="subcellular location">
    <subcellularLocation>
        <location evidence="1">Host cytoplasm</location>
    </subcellularLocation>
    <subcellularLocation>
        <location evidence="2">Virion</location>
    </subcellularLocation>
</comment>
<evidence type="ECO:0000256" key="26">
    <source>
        <dbReference type="ARBA" id="ARBA00048548"/>
    </source>
</evidence>
<evidence type="ECO:0000256" key="3">
    <source>
        <dbReference type="ARBA" id="ARBA00012494"/>
    </source>
</evidence>
<evidence type="ECO:0000256" key="18">
    <source>
        <dbReference type="ARBA" id="ARBA00023268"/>
    </source>
</evidence>
<protein>
    <recommendedName>
        <fullName evidence="23">Replicase</fullName>
        <ecNumber evidence="21">2.1.1.375</ecNumber>
        <ecNumber evidence="3">2.7.7.48</ecNumber>
        <ecNumber evidence="4">2.7.7.88</ecNumber>
    </recommendedName>
    <alternativeName>
        <fullName evidence="22">Transcriptase</fullName>
    </alternativeName>
</protein>
<comment type="catalytic activity">
    <reaction evidence="20">
        <text>a 5'-end (5'-triphosphoguanosine)-(2'-O-methyladenylyl)-adenylyl-cytidylyl-adenosine in mRNA + S-adenosyl-L-methionine = a 5'-end (N(7)-methyl 5'-triphosphoguanosine)-(2'-O-methyladenylyl)-adenylyl-cytidylyl-adenosine in mRNA + S-adenosyl-L-homocysteine</text>
        <dbReference type="Rhea" id="RHEA:65440"/>
        <dbReference type="Rhea" id="RHEA-COMP:16798"/>
        <dbReference type="Rhea" id="RHEA-COMP:16801"/>
        <dbReference type="ChEBI" id="CHEBI:57856"/>
        <dbReference type="ChEBI" id="CHEBI:59789"/>
        <dbReference type="ChEBI" id="CHEBI:156482"/>
        <dbReference type="ChEBI" id="CHEBI:156483"/>
    </reaction>
</comment>
<evidence type="ECO:0000259" key="27">
    <source>
        <dbReference type="PROSITE" id="PS50526"/>
    </source>
</evidence>
<keyword evidence="16" id="KW-0506">mRNA capping</keyword>
<comment type="catalytic activity">
    <reaction evidence="26">
        <text>GTP + H2O = GDP + phosphate + H(+)</text>
        <dbReference type="Rhea" id="RHEA:19669"/>
        <dbReference type="ChEBI" id="CHEBI:15377"/>
        <dbReference type="ChEBI" id="CHEBI:15378"/>
        <dbReference type="ChEBI" id="CHEBI:37565"/>
        <dbReference type="ChEBI" id="CHEBI:43474"/>
        <dbReference type="ChEBI" id="CHEBI:58189"/>
    </reaction>
</comment>
<keyword evidence="13" id="KW-0067">ATP-binding</keyword>
<dbReference type="EC" id="2.1.1.375" evidence="21"/>
<dbReference type="EC" id="2.7.7.48" evidence="3"/>
<dbReference type="NCBIfam" id="TIGR04198">
    <property type="entry name" value="paramyx_RNAcap"/>
    <property type="match status" value="1"/>
</dbReference>
<accession>A0A0C5KQX4</accession>
<keyword evidence="14" id="KW-0946">Virion</keyword>
<evidence type="ECO:0000256" key="14">
    <source>
        <dbReference type="ARBA" id="ARBA00022844"/>
    </source>
</evidence>
<comment type="catalytic activity">
    <reaction evidence="19">
        <text>a 5'-end triphospho-adenylyl-adenylyl-cytidylyl-adenosine in mRNA + GDP + H(+) = a 5'-end (5'-triphosphoguanosine)-adenylyl-adenylyl-cytidylyl-adenosine in mRNA + diphosphate</text>
        <dbReference type="Rhea" id="RHEA:65436"/>
        <dbReference type="Rhea" id="RHEA-COMP:16797"/>
        <dbReference type="Rhea" id="RHEA-COMP:16799"/>
        <dbReference type="ChEBI" id="CHEBI:15378"/>
        <dbReference type="ChEBI" id="CHEBI:33019"/>
        <dbReference type="ChEBI" id="CHEBI:58189"/>
        <dbReference type="ChEBI" id="CHEBI:156484"/>
        <dbReference type="ChEBI" id="CHEBI:156503"/>
        <dbReference type="EC" id="2.7.7.88"/>
    </reaction>
</comment>
<sequence>MDLLEDDVKRRMRGLGDFHLRSAIVPIEINSLRAGIGRARELRAFRRIMQYHPNVFCGDPASTLAQILRTSSSGELKSILMFKETVELIKAEYKGMGFLTSNQDPMERLLMLLMKVKGIRSRYASSKIAYQRLLMCANAMNSQRSYSVFQLDTDVVPGAPSLTVNGLTVGVWGEFITISSADNPISLFSLDVLRMIVDKLTERDNVIISSFIGEKIFPHIYPKVDVITQVFDLFDNWLYYKGNSGYRLMKTYEALVTGTILKRDKSNYHNSEDFLENTIAGLEQDEQEVARKFVHILDDSKPSPHHLTQIMGLFRLWGHPQVDAKKGVEKVRTIGTKKKYISEHASQIAGRKFKEIFFSEYFRKNRVYPACIVEEDCWLNEFIVQNLGINLKDPRYHLSDWDCVEPRETFSIPTTFNLSMIVSDTAISPTREEIFSCQEKGIPPMDPFIRRGVLKWMKDGLIDCDSLLKGINSCQTGLDKDNRIIGLYPKEREMNPTARMFALMSLKMRSYVVITENMLSENILPHVPGITMTYSMLDLAKEMIKSTRSQGKQGDFSRTFCINMDFEKWNLNMRKEATYYTFLEIGRLFGLPQLYNRTYDIFRNSLIYLADGSYTPKLDDNLDSLEKDQNLCYTDHIGGFEGLRQKGWTIFTVVLIAHVCDQLGIQYRLMGQGDNQVLMVTIHSKHARLNGIDSPGSKNEIAGKLQMLLRSLQDTFSEVGLPLKPLETWVSDTYFSYGKMPIYKGVPLCSSLKRISRIFYFSNEDLMTIDNALGAVTANSQAAVMADIHPAIPYFIAKWQHLQCLSVFSRYHPLVGEPMMEHEGTVKFQMKLDKGEKWESESDQIFSRETLLMIYASVPKTLGGLNIATYFDMILRGYSDPPMKDYQFLNLLTEGSTGQLRQGLVNWRRVLLSPSVDYLHLLQDPTSLNILCPPNSNTMIKRMIHSTIEGIDSNSEFSGWFKELIGISSEKKMDGIVEKLTSGEEINARLNHDIMGATLFGYSDAIASKVDKTVTLSRMTVAQQDVVGSLVAGEQRVWRYLMWRSNYRGGEVRISRCPSKQIRYLRDKGWKKKVIGISTPYPFHFIGGIEDTDRTDSYVEVVVNDLVLSHPDLLQTASGSSLPYLGSVTKEKLHNTAARAAYGTEPLITRPLRLLRTIGWFIDENSNLAKSIENLLRAVTDLDPSEVIVIPEHVKGSMMHRYVDMALKHGSLWMPSFGPPSHLSISTNYFAEYAKGSKNVTLHFQALLGLIQYSVINKCMSGEPRKILRFYRTCPDCITPVDEPKEDIAEILSDKEIPSRPDNPYLFVKKEKIALIHKRELDNYESITVIHKPFIIKYPHVGRRFLTEVLSVRTANAILYQTSLEDSGVLDISGVSRTIFLKLDIQAFFLTIAKMIWIGASSTARVASGDIYPSWAYMKDSLIRRVWEAPSSAFTILSGLYLWEENINEMVRYSWAVMPLTYPATPSSVCIAAKNSLIRFMGRVENVSIASSWLVSPLIKVDPGILLKSNLLFYRGKIRSECNSCVTVGMSCKIRSSSDWSEIAKIKCKSGHSVFTMKGWKLLKRLVLDIETLADNVPTAPRKTLPRADRKFPLVAPYGITHELANQSTFSGASEVSYQMPGEEFLLRPKDDYSDKYEYALPTKAIYRVFEGVSEVPEFKNFGSILVLGDGFGYSSLVCKMINPDAKIISWTLIDPSSGIQHCLRLSRPPTHYMSNMQIDNSPTIEYPSDVSDPKFKEALKEVVEKRKVDLVLSEVELLYSGVEMTELDMVLQYWESGVQHVLHKFQFQTFTQVRDLIESVRSLYGSWKIFISGTVNFKSGEFWLKMWDRRDDPISKSKLTYNSTILLYDTLRLNHENMLLVSPGGYCSDLNKHLDATFLKGYREQMLDIWFQDASIIHWRAKDFTQMYYALRTGKRPAHVLDTQGNTVYYLHADMSEKIFERLLTLALSLLKSESRFIGILDLPWKLKWEKSQETVSVRSKYKWAPALVQEGNVLISDRVRSNIIRYLPCVSAVRREMGVSYETVPKRIRFCPPGKNTKMLRFDITKGASFTTPY</sequence>
<gene>
    <name evidence="28" type="primary">L</name>
</gene>
<keyword evidence="10" id="KW-0548">Nucleotidyltransferase</keyword>
<dbReference type="KEGG" id="vg:26122904"/>
<evidence type="ECO:0000256" key="23">
    <source>
        <dbReference type="ARBA" id="ARBA00031012"/>
    </source>
</evidence>
<evidence type="ECO:0000256" key="21">
    <source>
        <dbReference type="ARBA" id="ARBA00026099"/>
    </source>
</evidence>
<evidence type="ECO:0000256" key="4">
    <source>
        <dbReference type="ARBA" id="ARBA00012582"/>
    </source>
</evidence>
<evidence type="ECO:0000256" key="11">
    <source>
        <dbReference type="ARBA" id="ARBA00022741"/>
    </source>
</evidence>
<dbReference type="Pfam" id="PF00946">
    <property type="entry name" value="Mononeg_RNA_pol"/>
    <property type="match status" value="1"/>
</dbReference>
<evidence type="ECO:0000256" key="24">
    <source>
        <dbReference type="ARBA" id="ARBA00047332"/>
    </source>
</evidence>
<proteinExistence type="predicted"/>
<dbReference type="EMBL" id="KM213865">
    <property type="protein sequence ID" value="AJP67524.1"/>
    <property type="molecule type" value="Viral_cRNA"/>
</dbReference>
<keyword evidence="17" id="KW-1035">Host cytoplasm</keyword>
<evidence type="ECO:0000256" key="25">
    <source>
        <dbReference type="ARBA" id="ARBA00047370"/>
    </source>
</evidence>
<evidence type="ECO:0000256" key="22">
    <source>
        <dbReference type="ARBA" id="ARBA00030436"/>
    </source>
</evidence>
<evidence type="ECO:0000256" key="15">
    <source>
        <dbReference type="ARBA" id="ARBA00022953"/>
    </source>
</evidence>
<dbReference type="GO" id="GO:0004482">
    <property type="term" value="F:mRNA 5'-cap (guanine-N7-)-methyltransferase activity"/>
    <property type="evidence" value="ECO:0007669"/>
    <property type="project" value="InterPro"/>
</dbReference>
<evidence type="ECO:0000256" key="6">
    <source>
        <dbReference type="ARBA" id="ARBA00022603"/>
    </source>
</evidence>
<evidence type="ECO:0000256" key="12">
    <source>
        <dbReference type="ARBA" id="ARBA00022801"/>
    </source>
</evidence>
<name>A0A0C5KQX4_9RHAB</name>
<evidence type="ECO:0000256" key="7">
    <source>
        <dbReference type="ARBA" id="ARBA00022664"/>
    </source>
</evidence>
<dbReference type="PROSITE" id="PS50526">
    <property type="entry name" value="RDRP_SSRNA_NEG_NONSEG"/>
    <property type="match status" value="1"/>
</dbReference>
<dbReference type="InterPro" id="IPR026890">
    <property type="entry name" value="Mononeg_mRNAcap"/>
</dbReference>
<keyword evidence="12" id="KW-0378">Hydrolase</keyword>
<keyword evidence="7" id="KW-0507">mRNA processing</keyword>
<dbReference type="Pfam" id="PF14318">
    <property type="entry name" value="Mononeg_mRNAcap"/>
    <property type="match status" value="1"/>
</dbReference>
<dbReference type="Proteomes" id="UP000164342">
    <property type="component" value="Segment"/>
</dbReference>